<dbReference type="Pfam" id="PF16344">
    <property type="entry name" value="FecR_C"/>
    <property type="match status" value="1"/>
</dbReference>
<dbReference type="OrthoDB" id="1097347at2"/>
<keyword evidence="1 4" id="KW-0812">Transmembrane</keyword>
<dbReference type="RefSeq" id="WP_004569409.1">
    <property type="nucleotide sequence ID" value="NZ_CH724148.1"/>
</dbReference>
<evidence type="ECO:0000256" key="1">
    <source>
        <dbReference type="SAM" id="Phobius"/>
    </source>
</evidence>
<comment type="caution">
    <text evidence="4">The sequence shown here is derived from an EMBL/GenBank/DDBJ whole genome shotgun (WGS) entry which is preliminary data.</text>
</comment>
<dbReference type="HOGENOM" id="CLU_050192_2_2_10"/>
<reference evidence="4 5" key="1">
    <citation type="submission" date="2006-02" db="EMBL/GenBank/DDBJ databases">
        <authorList>
            <person name="Murray A."/>
            <person name="Staley J."/>
            <person name="Ferriera S."/>
            <person name="Johnson J."/>
            <person name="Kravitz S."/>
            <person name="Halpern A."/>
            <person name="Remington K."/>
            <person name="Beeson K."/>
            <person name="Tran B."/>
            <person name="Rogers Y.-H."/>
            <person name="Friedman R."/>
            <person name="Venter J.C."/>
        </authorList>
    </citation>
    <scope>NUCLEOTIDE SEQUENCE [LARGE SCALE GENOMIC DNA]</scope>
    <source>
        <strain evidence="4 5">23-P</strain>
    </source>
</reference>
<keyword evidence="5" id="KW-1185">Reference proteome</keyword>
<dbReference type="GO" id="GO:0016989">
    <property type="term" value="F:sigma factor antagonist activity"/>
    <property type="evidence" value="ECO:0007669"/>
    <property type="project" value="TreeGrafter"/>
</dbReference>
<keyword evidence="1" id="KW-1133">Transmembrane helix</keyword>
<dbReference type="Proteomes" id="UP000003053">
    <property type="component" value="Unassembled WGS sequence"/>
</dbReference>
<evidence type="ECO:0000259" key="2">
    <source>
        <dbReference type="Pfam" id="PF04773"/>
    </source>
</evidence>
<protein>
    <submittedName>
        <fullName evidence="4">Putative transmembrane sensor</fullName>
    </submittedName>
</protein>
<proteinExistence type="predicted"/>
<dbReference type="PIRSF" id="PIRSF018266">
    <property type="entry name" value="FecR"/>
    <property type="match status" value="1"/>
</dbReference>
<dbReference type="Pfam" id="PF04773">
    <property type="entry name" value="FecR"/>
    <property type="match status" value="1"/>
</dbReference>
<dbReference type="AlphaFoldDB" id="A4BXC0"/>
<evidence type="ECO:0000313" key="4">
    <source>
        <dbReference type="EMBL" id="EAR13611.1"/>
    </source>
</evidence>
<feature type="domain" description="FecR protein" evidence="2">
    <location>
        <begin position="101"/>
        <end position="192"/>
    </location>
</feature>
<feature type="transmembrane region" description="Helical" evidence="1">
    <location>
        <begin position="77"/>
        <end position="95"/>
    </location>
</feature>
<gene>
    <name evidence="4" type="ORF">PI23P_03917</name>
</gene>
<dbReference type="Gene3D" id="3.55.50.30">
    <property type="match status" value="1"/>
</dbReference>
<keyword evidence="1" id="KW-0472">Membrane</keyword>
<organism evidence="4 5">
    <name type="scientific">Polaribacter irgensii 23-P</name>
    <dbReference type="NCBI Taxonomy" id="313594"/>
    <lineage>
        <taxon>Bacteria</taxon>
        <taxon>Pseudomonadati</taxon>
        <taxon>Bacteroidota</taxon>
        <taxon>Flavobacteriia</taxon>
        <taxon>Flavobacteriales</taxon>
        <taxon>Flavobacteriaceae</taxon>
    </lineage>
</organism>
<accession>A4BXC0</accession>
<feature type="domain" description="Protein FecR C-terminal" evidence="3">
    <location>
        <begin position="234"/>
        <end position="299"/>
    </location>
</feature>
<dbReference type="STRING" id="313594.PI23P_03917"/>
<name>A4BXC0_9FLAO</name>
<dbReference type="eggNOG" id="COG3712">
    <property type="taxonomic scope" value="Bacteria"/>
</dbReference>
<evidence type="ECO:0000313" key="5">
    <source>
        <dbReference type="Proteomes" id="UP000003053"/>
    </source>
</evidence>
<dbReference type="PANTHER" id="PTHR30273:SF2">
    <property type="entry name" value="PROTEIN FECR"/>
    <property type="match status" value="1"/>
</dbReference>
<dbReference type="InterPro" id="IPR032508">
    <property type="entry name" value="FecR_C"/>
</dbReference>
<dbReference type="PANTHER" id="PTHR30273">
    <property type="entry name" value="PERIPLASMIC SIGNAL SENSOR AND SIGMA FACTOR ACTIVATOR FECR-RELATED"/>
    <property type="match status" value="1"/>
</dbReference>
<dbReference type="InterPro" id="IPR006860">
    <property type="entry name" value="FecR"/>
</dbReference>
<sequence>MEENNDFLKWINGESSDKELVRLKEKENFKTLEKIAHYSSQIATPKIDIAHALKALEVKKKKTVNSGKLILFRTKRLYKYAAAVVLLFTSVYYLTLNSETTLKTEFAQRQRFNLPDNSEVILNANSEISYTKEDWNRTRNISLNGEAYFKVQKGEKFTVQTTLGDISVLGTQFNVKKRAHYFEVKTYEGLVRVHYKNTFIELPKGAVFKVINGVIDLNTTFNIQRKTWLQKESNFKSTPLQFVLEEIENQFDCTIETKNINLSTLYSGGFSHGDLNIALQSVTIPLQLSYEIKGKKITLYNYVR</sequence>
<evidence type="ECO:0000259" key="3">
    <source>
        <dbReference type="Pfam" id="PF16344"/>
    </source>
</evidence>
<dbReference type="Gene3D" id="2.60.120.1440">
    <property type="match status" value="1"/>
</dbReference>
<dbReference type="EMBL" id="AAOG01000001">
    <property type="protein sequence ID" value="EAR13611.1"/>
    <property type="molecule type" value="Genomic_DNA"/>
</dbReference>
<dbReference type="InterPro" id="IPR012373">
    <property type="entry name" value="Ferrdict_sens_TM"/>
</dbReference>